<organism evidence="1 2">
    <name type="scientific">Faecalibaculum rodentium</name>
    <dbReference type="NCBI Taxonomy" id="1702221"/>
    <lineage>
        <taxon>Bacteria</taxon>
        <taxon>Bacillati</taxon>
        <taxon>Bacillota</taxon>
        <taxon>Erysipelotrichia</taxon>
        <taxon>Erysipelotrichales</taxon>
        <taxon>Erysipelotrichaceae</taxon>
        <taxon>Faecalibaculum</taxon>
    </lineage>
</organism>
<accession>A0A140DVH5</accession>
<proteinExistence type="predicted"/>
<dbReference type="Proteomes" id="UP000069771">
    <property type="component" value="Chromosome"/>
</dbReference>
<dbReference type="EMBL" id="CP011391">
    <property type="protein sequence ID" value="AMK54652.1"/>
    <property type="molecule type" value="Genomic_DNA"/>
</dbReference>
<evidence type="ECO:0000313" key="2">
    <source>
        <dbReference type="Proteomes" id="UP000069771"/>
    </source>
</evidence>
<protein>
    <submittedName>
        <fullName evidence="1">Uncharacterized protein</fullName>
    </submittedName>
</protein>
<gene>
    <name evidence="1" type="ORF">AALO17_15180</name>
</gene>
<reference evidence="1 2" key="1">
    <citation type="journal article" date="2016" name="Gut Pathog.">
        <title>Whole genome sequencing of "Faecalibaculum rodentium" ALO17, isolated from C57BL/6J laboratory mouse feces.</title>
        <authorList>
            <person name="Lim S."/>
            <person name="Chang D.H."/>
            <person name="Ahn S."/>
            <person name="Kim B.C."/>
        </authorList>
    </citation>
    <scope>NUCLEOTIDE SEQUENCE [LARGE SCALE GENOMIC DNA]</scope>
    <source>
        <strain evidence="1 2">Alo17</strain>
    </source>
</reference>
<name>A0A140DVH5_9FIRM</name>
<sequence length="70" mass="8187">MDNRVSTRHWLENGELKSDRDENVWTAKKAGTCRKKSCGNCQHAYVQRQIYNSHDPDGFEAVLKCRKGYR</sequence>
<dbReference type="STRING" id="1702221.AALO17_15180"/>
<keyword evidence="2" id="KW-1185">Reference proteome</keyword>
<dbReference type="KEGG" id="fro:AALO17_15180"/>
<dbReference type="AlphaFoldDB" id="A0A140DVH5"/>
<evidence type="ECO:0000313" key="1">
    <source>
        <dbReference type="EMBL" id="AMK54652.1"/>
    </source>
</evidence>